<evidence type="ECO:0000256" key="5">
    <source>
        <dbReference type="ARBA" id="ARBA00023163"/>
    </source>
</evidence>
<keyword evidence="4 7" id="KW-0238">DNA-binding</keyword>
<keyword evidence="5 7" id="KW-0804">Transcription</keyword>
<dbReference type="SUPFAM" id="SSF117856">
    <property type="entry name" value="AF0104/ALDC/Ptd012-like"/>
    <property type="match status" value="1"/>
</dbReference>
<dbReference type="CDD" id="cd11378">
    <property type="entry name" value="DUF296"/>
    <property type="match status" value="1"/>
</dbReference>
<feature type="region of interest" description="Disordered" evidence="8">
    <location>
        <begin position="314"/>
        <end position="382"/>
    </location>
</feature>
<reference evidence="11" key="2">
    <citation type="submission" date="2025-08" db="UniProtKB">
        <authorList>
            <consortium name="RefSeq"/>
        </authorList>
    </citation>
    <scope>IDENTIFICATION</scope>
    <source>
        <tissue evidence="11">Leaf</tissue>
    </source>
</reference>
<organism evidence="10 11">
    <name type="scientific">Camelina sativa</name>
    <name type="common">False flax</name>
    <name type="synonym">Myagrum sativum</name>
    <dbReference type="NCBI Taxonomy" id="90675"/>
    <lineage>
        <taxon>Eukaryota</taxon>
        <taxon>Viridiplantae</taxon>
        <taxon>Streptophyta</taxon>
        <taxon>Embryophyta</taxon>
        <taxon>Tracheophyta</taxon>
        <taxon>Spermatophyta</taxon>
        <taxon>Magnoliopsida</taxon>
        <taxon>eudicotyledons</taxon>
        <taxon>Gunneridae</taxon>
        <taxon>Pentapetalae</taxon>
        <taxon>rosids</taxon>
        <taxon>malvids</taxon>
        <taxon>Brassicales</taxon>
        <taxon>Brassicaceae</taxon>
        <taxon>Camelineae</taxon>
        <taxon>Camelina</taxon>
    </lineage>
</organism>
<evidence type="ECO:0000256" key="8">
    <source>
        <dbReference type="SAM" id="MobiDB-lite"/>
    </source>
</evidence>
<reference evidence="10" key="1">
    <citation type="journal article" date="2014" name="Nat. Commun.">
        <title>The emerging biofuel crop Camelina sativa retains a highly undifferentiated hexaploid genome structure.</title>
        <authorList>
            <person name="Kagale S."/>
            <person name="Koh C."/>
            <person name="Nixon J."/>
            <person name="Bollina V."/>
            <person name="Clarke W.E."/>
            <person name="Tuteja R."/>
            <person name="Spillane C."/>
            <person name="Robinson S.J."/>
            <person name="Links M.G."/>
            <person name="Clarke C."/>
            <person name="Higgins E.E."/>
            <person name="Huebert T."/>
            <person name="Sharpe A.G."/>
            <person name="Parkin I.A."/>
        </authorList>
    </citation>
    <scope>NUCLEOTIDE SEQUENCE [LARGE SCALE GENOMIC DNA]</scope>
    <source>
        <strain evidence="10">cv. DH55</strain>
    </source>
</reference>
<keyword evidence="6 7" id="KW-0539">Nucleus</keyword>
<evidence type="ECO:0000256" key="7">
    <source>
        <dbReference type="RuleBase" id="RU367031"/>
    </source>
</evidence>
<feature type="compositionally biased region" description="Basic residues" evidence="8">
    <location>
        <begin position="108"/>
        <end position="118"/>
    </location>
</feature>
<keyword evidence="3 7" id="KW-0805">Transcription regulation</keyword>
<evidence type="ECO:0000259" key="9">
    <source>
        <dbReference type="PROSITE" id="PS51742"/>
    </source>
</evidence>
<dbReference type="GeneID" id="104771926"/>
<dbReference type="InterPro" id="IPR005175">
    <property type="entry name" value="PPC_dom"/>
</dbReference>
<dbReference type="Proteomes" id="UP000694864">
    <property type="component" value="Chromosome 20"/>
</dbReference>
<feature type="compositionally biased region" description="Low complexity" evidence="8">
    <location>
        <begin position="341"/>
        <end position="350"/>
    </location>
</feature>
<gene>
    <name evidence="11" type="primary">LOC104771926</name>
</gene>
<evidence type="ECO:0000256" key="1">
    <source>
        <dbReference type="ARBA" id="ARBA00003687"/>
    </source>
</evidence>
<feature type="domain" description="PPC" evidence="9">
    <location>
        <begin position="189"/>
        <end position="329"/>
    </location>
</feature>
<dbReference type="Pfam" id="PF03479">
    <property type="entry name" value="PCC"/>
    <property type="match status" value="1"/>
</dbReference>
<proteinExistence type="predicted"/>
<evidence type="ECO:0000313" key="10">
    <source>
        <dbReference type="Proteomes" id="UP000694864"/>
    </source>
</evidence>
<evidence type="ECO:0000256" key="4">
    <source>
        <dbReference type="ARBA" id="ARBA00023125"/>
    </source>
</evidence>
<feature type="compositionally biased region" description="Gly residues" evidence="8">
    <location>
        <begin position="143"/>
        <end position="159"/>
    </location>
</feature>
<protein>
    <recommendedName>
        <fullName evidence="7">AT-hook motif nuclear-localized protein</fullName>
    </recommendedName>
</protein>
<dbReference type="Gene3D" id="3.30.1330.80">
    <property type="entry name" value="Hypothetical protein, similar to alpha- acetolactate decarboxylase, domain 2"/>
    <property type="match status" value="1"/>
</dbReference>
<dbReference type="PANTHER" id="PTHR31500:SF51">
    <property type="entry name" value="AT-HOOK MOTIF NUCLEAR-LOCALIZED PROTEIN 8"/>
    <property type="match status" value="1"/>
</dbReference>
<name>A0ABM0Y3F6_CAMSA</name>
<keyword evidence="10" id="KW-1185">Reference proteome</keyword>
<comment type="domain">
    <text evidence="7">The PPC domain mediates interactions between AHL proteins.</text>
</comment>
<feature type="compositionally biased region" description="Low complexity" evidence="8">
    <location>
        <begin position="60"/>
        <end position="75"/>
    </location>
</feature>
<dbReference type="PANTHER" id="PTHR31500">
    <property type="entry name" value="AT-HOOK MOTIF NUCLEAR-LOCALIZED PROTEIN 9"/>
    <property type="match status" value="1"/>
</dbReference>
<evidence type="ECO:0000256" key="3">
    <source>
        <dbReference type="ARBA" id="ARBA00023015"/>
    </source>
</evidence>
<comment type="function">
    <text evidence="1 7">Transcription factor that specifically binds AT-rich DNA sequences related to the nuclear matrix attachment regions (MARs).</text>
</comment>
<feature type="region of interest" description="Disordered" evidence="8">
    <location>
        <begin position="1"/>
        <end position="187"/>
    </location>
</feature>
<dbReference type="RefSeq" id="XP_010494847.1">
    <property type="nucleotide sequence ID" value="XM_010496545.2"/>
</dbReference>
<dbReference type="SMART" id="SM00384">
    <property type="entry name" value="AT_hook"/>
    <property type="match status" value="2"/>
</dbReference>
<evidence type="ECO:0000256" key="2">
    <source>
        <dbReference type="ARBA" id="ARBA00004123"/>
    </source>
</evidence>
<evidence type="ECO:0000256" key="6">
    <source>
        <dbReference type="ARBA" id="ARBA00023242"/>
    </source>
</evidence>
<sequence>MDSRDNPPQPPPSHLQPGMLMSHHYRNPNAAAASSALMVPTSTSQSIQHHQHRLPFGHPQQQQQSQTFQQQQMDQKTLESLGFGDGSSPSSQPMRFGIEDQNQNHQPQAKKKRGRPRKYTPDGSIALGLAPTSPLLSAASNSYGGGGGEGGLGDSGGNGTNSVDPPAKRNRGRPPGSSKKQLDALGGTAGVGFTPHVIEVKTGEDIVAKVMAFSDQGPRTICILSASGAVCRVTLRQASHSGGIISYEGRFEIVTLSGSFLNYEVNGSMNRSGSLSVSLAGPDGRIVGGSVVGSLVAATQVQVVVGSFVAEAKKPKQSSVNNARGQNPEPASAPANMLNFGSVSQGPSSESSEENESGSPAMHRDSNNGIDGAQQQQQPLHPHQMQMYQHLWSNHGQ</sequence>
<dbReference type="InterPro" id="IPR017956">
    <property type="entry name" value="AT_hook_DNA-bd_motif"/>
</dbReference>
<evidence type="ECO:0000313" key="11">
    <source>
        <dbReference type="RefSeq" id="XP_010494847.1"/>
    </source>
</evidence>
<dbReference type="InterPro" id="IPR039605">
    <property type="entry name" value="AHL"/>
</dbReference>
<dbReference type="PROSITE" id="PS51742">
    <property type="entry name" value="PPC"/>
    <property type="match status" value="1"/>
</dbReference>
<accession>A0ABM0Y3F6</accession>
<comment type="subcellular location">
    <subcellularLocation>
        <location evidence="2 7">Nucleus</location>
    </subcellularLocation>
</comment>